<evidence type="ECO:0000256" key="1">
    <source>
        <dbReference type="ARBA" id="ARBA00012386"/>
    </source>
</evidence>
<name>A0ABT0LFJ8_9GAMM</name>
<keyword evidence="3" id="KW-0949">S-adenosyl-L-methionine</keyword>
<dbReference type="EC" id="2.5.1.25" evidence="1"/>
<evidence type="ECO:0000259" key="6">
    <source>
        <dbReference type="SMART" id="SM01144"/>
    </source>
</evidence>
<evidence type="ECO:0000313" key="8">
    <source>
        <dbReference type="Proteomes" id="UP001203423"/>
    </source>
</evidence>
<feature type="domain" description="DTW" evidence="6">
    <location>
        <begin position="1"/>
        <end position="192"/>
    </location>
</feature>
<sequence length="192" mass="21895">MIKPIQIILLTHEREVERLSNTGQLALQAYPEYCQRVIWSRVDPDPSLVHQLESGQAALLFLENEDNLVLQGVSAVVEELRPPLKAIDRSEHVNPDRLTHHHGMLPDVVVILDATWQEARKMCRRSGYLKQAEKYALPTSIFADTTSKFTLRRNQIEGGFCTLECVQQLFSLNAMHEEAAVLATMFKAFNQR</sequence>
<gene>
    <name evidence="7" type="ORF">L2764_18080</name>
</gene>
<evidence type="ECO:0000256" key="4">
    <source>
        <dbReference type="ARBA" id="ARBA00022694"/>
    </source>
</evidence>
<dbReference type="Proteomes" id="UP001203423">
    <property type="component" value="Unassembled WGS sequence"/>
</dbReference>
<dbReference type="PANTHER" id="PTHR21392">
    <property type="entry name" value="TRNA-URIDINE AMINOCARBOXYPROPYLTRANSFERASE 2"/>
    <property type="match status" value="1"/>
</dbReference>
<dbReference type="PANTHER" id="PTHR21392:SF0">
    <property type="entry name" value="TRNA-URIDINE AMINOCARBOXYPROPYLTRANSFERASE 2"/>
    <property type="match status" value="1"/>
</dbReference>
<organism evidence="7 8">
    <name type="scientific">Shewanella surugensis</name>
    <dbReference type="NCBI Taxonomy" id="212020"/>
    <lineage>
        <taxon>Bacteria</taxon>
        <taxon>Pseudomonadati</taxon>
        <taxon>Pseudomonadota</taxon>
        <taxon>Gammaproteobacteria</taxon>
        <taxon>Alteromonadales</taxon>
        <taxon>Shewanellaceae</taxon>
        <taxon>Shewanella</taxon>
    </lineage>
</organism>
<keyword evidence="8" id="KW-1185">Reference proteome</keyword>
<evidence type="ECO:0000256" key="2">
    <source>
        <dbReference type="ARBA" id="ARBA00022679"/>
    </source>
</evidence>
<protein>
    <recommendedName>
        <fullName evidence="1">tRNA-uridine aminocarboxypropyltransferase</fullName>
        <ecNumber evidence="1">2.5.1.25</ecNumber>
    </recommendedName>
</protein>
<dbReference type="Pfam" id="PF03942">
    <property type="entry name" value="DTW"/>
    <property type="match status" value="1"/>
</dbReference>
<proteinExistence type="inferred from homology"/>
<dbReference type="InterPro" id="IPR039262">
    <property type="entry name" value="DTWD2/TAPT"/>
</dbReference>
<dbReference type="InterPro" id="IPR005636">
    <property type="entry name" value="DTW"/>
</dbReference>
<keyword evidence="2" id="KW-0808">Transferase</keyword>
<accession>A0ABT0LFJ8</accession>
<evidence type="ECO:0000256" key="5">
    <source>
        <dbReference type="ARBA" id="ARBA00034489"/>
    </source>
</evidence>
<keyword evidence="4" id="KW-0819">tRNA processing</keyword>
<comment type="caution">
    <text evidence="7">The sequence shown here is derived from an EMBL/GenBank/DDBJ whole genome shotgun (WGS) entry which is preliminary data.</text>
</comment>
<evidence type="ECO:0000313" key="7">
    <source>
        <dbReference type="EMBL" id="MCL1126339.1"/>
    </source>
</evidence>
<dbReference type="EMBL" id="JAKIKS010000083">
    <property type="protein sequence ID" value="MCL1126339.1"/>
    <property type="molecule type" value="Genomic_DNA"/>
</dbReference>
<dbReference type="SMART" id="SM01144">
    <property type="entry name" value="DTW"/>
    <property type="match status" value="1"/>
</dbReference>
<comment type="similarity">
    <text evidence="5">Belongs to the TDD superfamily. DTWD2 family.</text>
</comment>
<reference evidence="7 8" key="1">
    <citation type="submission" date="2022-01" db="EMBL/GenBank/DDBJ databases">
        <title>Whole genome-based taxonomy of the Shewanellaceae.</title>
        <authorList>
            <person name="Martin-Rodriguez A.J."/>
        </authorList>
    </citation>
    <scope>NUCLEOTIDE SEQUENCE [LARGE SCALE GENOMIC DNA]</scope>
    <source>
        <strain evidence="7 8">DSM 17177</strain>
    </source>
</reference>
<evidence type="ECO:0000256" key="3">
    <source>
        <dbReference type="ARBA" id="ARBA00022691"/>
    </source>
</evidence>